<keyword evidence="1" id="KW-1133">Transmembrane helix</keyword>
<accession>A0A497E4N8</accession>
<feature type="domain" description="PEGA" evidence="2">
    <location>
        <begin position="93"/>
        <end position="157"/>
    </location>
</feature>
<keyword evidence="1" id="KW-0812">Transmembrane</keyword>
<evidence type="ECO:0000313" key="3">
    <source>
        <dbReference type="EMBL" id="RLE09973.1"/>
    </source>
</evidence>
<dbReference type="Pfam" id="PF08308">
    <property type="entry name" value="PEGA"/>
    <property type="match status" value="1"/>
</dbReference>
<proteinExistence type="predicted"/>
<dbReference type="EMBL" id="QMPZ01000022">
    <property type="protein sequence ID" value="RLE09973.1"/>
    <property type="molecule type" value="Genomic_DNA"/>
</dbReference>
<dbReference type="InterPro" id="IPR013229">
    <property type="entry name" value="PEGA"/>
</dbReference>
<protein>
    <recommendedName>
        <fullName evidence="2">PEGA domain-containing protein</fullName>
    </recommendedName>
</protein>
<dbReference type="AlphaFoldDB" id="A0A497E4N8"/>
<keyword evidence="1" id="KW-0472">Membrane</keyword>
<reference evidence="3 4" key="1">
    <citation type="submission" date="2018-06" db="EMBL/GenBank/DDBJ databases">
        <title>Extensive metabolic versatility and redundancy in microbially diverse, dynamic hydrothermal sediments.</title>
        <authorList>
            <person name="Dombrowski N."/>
            <person name="Teske A."/>
            <person name="Baker B.J."/>
        </authorList>
    </citation>
    <scope>NUCLEOTIDE SEQUENCE [LARGE SCALE GENOMIC DNA]</scope>
    <source>
        <strain evidence="3">B47_G16</strain>
    </source>
</reference>
<comment type="caution">
    <text evidence="3">The sequence shown here is derived from an EMBL/GenBank/DDBJ whole genome shotgun (WGS) entry which is preliminary data.</text>
</comment>
<organism evidence="3 4">
    <name type="scientific">Aerophobetes bacterium</name>
    <dbReference type="NCBI Taxonomy" id="2030807"/>
    <lineage>
        <taxon>Bacteria</taxon>
        <taxon>Candidatus Aerophobota</taxon>
    </lineage>
</organism>
<name>A0A497E4N8_UNCAE</name>
<feature type="transmembrane region" description="Helical" evidence="1">
    <location>
        <begin position="65"/>
        <end position="82"/>
    </location>
</feature>
<gene>
    <name evidence="3" type="ORF">DRJ00_02860</name>
</gene>
<dbReference type="Proteomes" id="UP000279422">
    <property type="component" value="Unassembled WGS sequence"/>
</dbReference>
<sequence length="279" mass="30780">MIKKIYKRLSALSVIVTILLLFNLIGPAFSSVSIPSASFHEEEHTITNTLNPGLTLGTEDSSAELTAVAITIGIVLLVIWLAHVSTPPPSYTEYKVVTVPPDATVEVDGKVIGKSPCKFKLQDPVHAKIAVKKEGYTGIQITLTPSSPTTLNFVLKQNPPDSFVQTVEPAWESVEVAEGIEYDKAWASVIDLLVKRFDIEVLSKENGYVRTAWLYTWTGEMRKDYRVRATVKFSQDRSKIEIKSEANYHTGKNWIIGSDTALLETLKADIMGITGQVAK</sequence>
<evidence type="ECO:0000259" key="2">
    <source>
        <dbReference type="Pfam" id="PF08308"/>
    </source>
</evidence>
<evidence type="ECO:0000313" key="4">
    <source>
        <dbReference type="Proteomes" id="UP000279422"/>
    </source>
</evidence>
<evidence type="ECO:0000256" key="1">
    <source>
        <dbReference type="SAM" id="Phobius"/>
    </source>
</evidence>